<reference evidence="4 5" key="1">
    <citation type="submission" date="2017-05" db="EMBL/GenBank/DDBJ databases">
        <authorList>
            <person name="Varghese N."/>
            <person name="Submissions S."/>
        </authorList>
    </citation>
    <scope>NUCLEOTIDE SEQUENCE [LARGE SCALE GENOMIC DNA]</scope>
    <source>
        <strain evidence="4 5">DSM 21194</strain>
    </source>
</reference>
<accession>A0A521E591</accession>
<dbReference type="SUPFAM" id="SSF53335">
    <property type="entry name" value="S-adenosyl-L-methionine-dependent methyltransferases"/>
    <property type="match status" value="1"/>
</dbReference>
<evidence type="ECO:0000256" key="2">
    <source>
        <dbReference type="ARBA" id="ARBA00022679"/>
    </source>
</evidence>
<proteinExistence type="predicted"/>
<organism evidence="4 5">
    <name type="scientific">Fodinibius sediminis</name>
    <dbReference type="NCBI Taxonomy" id="1214077"/>
    <lineage>
        <taxon>Bacteria</taxon>
        <taxon>Pseudomonadati</taxon>
        <taxon>Balneolota</taxon>
        <taxon>Balneolia</taxon>
        <taxon>Balneolales</taxon>
        <taxon>Balneolaceae</taxon>
        <taxon>Fodinibius</taxon>
    </lineage>
</organism>
<protein>
    <submittedName>
        <fullName evidence="4">S-adenosylmethionine-diacylgycerolhomoserine-N-methlytransferase</fullName>
    </submittedName>
</protein>
<keyword evidence="1" id="KW-0489">Methyltransferase</keyword>
<dbReference type="RefSeq" id="WP_142715271.1">
    <property type="nucleotide sequence ID" value="NZ_FXTH01000013.1"/>
</dbReference>
<dbReference type="EMBL" id="FXTH01000013">
    <property type="protein sequence ID" value="SMO79077.1"/>
    <property type="molecule type" value="Genomic_DNA"/>
</dbReference>
<evidence type="ECO:0000259" key="3">
    <source>
        <dbReference type="Pfam" id="PF13649"/>
    </source>
</evidence>
<dbReference type="Proteomes" id="UP000317593">
    <property type="component" value="Unassembled WGS sequence"/>
</dbReference>
<keyword evidence="2 4" id="KW-0808">Transferase</keyword>
<evidence type="ECO:0000256" key="1">
    <source>
        <dbReference type="ARBA" id="ARBA00022603"/>
    </source>
</evidence>
<evidence type="ECO:0000313" key="5">
    <source>
        <dbReference type="Proteomes" id="UP000317593"/>
    </source>
</evidence>
<keyword evidence="5" id="KW-1185">Reference proteome</keyword>
<dbReference type="OrthoDB" id="2370471at2"/>
<dbReference type="Gene3D" id="3.40.50.150">
    <property type="entry name" value="Vaccinia Virus protein VP39"/>
    <property type="match status" value="1"/>
</dbReference>
<dbReference type="PANTHER" id="PTHR43861">
    <property type="entry name" value="TRANS-ACONITATE 2-METHYLTRANSFERASE-RELATED"/>
    <property type="match status" value="1"/>
</dbReference>
<dbReference type="GO" id="GO:0032259">
    <property type="term" value="P:methylation"/>
    <property type="evidence" value="ECO:0007669"/>
    <property type="project" value="UniProtKB-KW"/>
</dbReference>
<dbReference type="InterPro" id="IPR041698">
    <property type="entry name" value="Methyltransf_25"/>
</dbReference>
<dbReference type="CDD" id="cd02440">
    <property type="entry name" value="AdoMet_MTases"/>
    <property type="match status" value="1"/>
</dbReference>
<dbReference type="PANTHER" id="PTHR43861:SF1">
    <property type="entry name" value="TRANS-ACONITATE 2-METHYLTRANSFERASE"/>
    <property type="match status" value="1"/>
</dbReference>
<feature type="domain" description="Methyltransferase" evidence="3">
    <location>
        <begin position="51"/>
        <end position="145"/>
    </location>
</feature>
<evidence type="ECO:0000313" key="4">
    <source>
        <dbReference type="EMBL" id="SMO79077.1"/>
    </source>
</evidence>
<dbReference type="GO" id="GO:0008168">
    <property type="term" value="F:methyltransferase activity"/>
    <property type="evidence" value="ECO:0007669"/>
    <property type="project" value="UniProtKB-KW"/>
</dbReference>
<dbReference type="InterPro" id="IPR029063">
    <property type="entry name" value="SAM-dependent_MTases_sf"/>
</dbReference>
<name>A0A521E591_9BACT</name>
<sequence length="207" mass="23916">MTNSFGSHDTSKLARYYRLHAPIYDATRWSFLFGREELLSMLPDLPPQARILEIGCGTGQNIARLEYYFPDARIMGIDLSPNMLAKAGQRLGSSTRAELRLESYNAESFSGDSFDLILLSYSLTMLEDRTQQVFDSILKDMKPNGYLAVVDFNTTPFRWFRHWMDINHADLSGHALPLLKKYFHPLTVEIHRAYFGLWTYFQFIGKP</sequence>
<dbReference type="AlphaFoldDB" id="A0A521E591"/>
<dbReference type="Pfam" id="PF13649">
    <property type="entry name" value="Methyltransf_25"/>
    <property type="match status" value="1"/>
</dbReference>
<gene>
    <name evidence="4" type="ORF">SAMN06265218_11378</name>
</gene>